<sequence length="105" mass="12420">MCVVPITSSVAMPRLNENSNKPKVQSKKSRTFIESESSTDEEIVYNESDDDIEEEFREDLQNMLKKSIKIYPVYLPRIGFLWFLKPKKLDDITWDKLYRLTKVKT</sequence>
<evidence type="ECO:0000313" key="2">
    <source>
        <dbReference type="Proteomes" id="UP001152888"/>
    </source>
</evidence>
<dbReference type="Proteomes" id="UP001152888">
    <property type="component" value="Unassembled WGS sequence"/>
</dbReference>
<dbReference type="AlphaFoldDB" id="A0A9P0LRU8"/>
<reference evidence="1" key="1">
    <citation type="submission" date="2022-03" db="EMBL/GenBank/DDBJ databases">
        <authorList>
            <person name="Sayadi A."/>
        </authorList>
    </citation>
    <scope>NUCLEOTIDE SEQUENCE</scope>
</reference>
<protein>
    <submittedName>
        <fullName evidence="1">Uncharacterized protein</fullName>
    </submittedName>
</protein>
<proteinExistence type="predicted"/>
<name>A0A9P0LRU8_ACAOB</name>
<organism evidence="1 2">
    <name type="scientific">Acanthoscelides obtectus</name>
    <name type="common">Bean weevil</name>
    <name type="synonym">Bruchus obtectus</name>
    <dbReference type="NCBI Taxonomy" id="200917"/>
    <lineage>
        <taxon>Eukaryota</taxon>
        <taxon>Metazoa</taxon>
        <taxon>Ecdysozoa</taxon>
        <taxon>Arthropoda</taxon>
        <taxon>Hexapoda</taxon>
        <taxon>Insecta</taxon>
        <taxon>Pterygota</taxon>
        <taxon>Neoptera</taxon>
        <taxon>Endopterygota</taxon>
        <taxon>Coleoptera</taxon>
        <taxon>Polyphaga</taxon>
        <taxon>Cucujiformia</taxon>
        <taxon>Chrysomeloidea</taxon>
        <taxon>Chrysomelidae</taxon>
        <taxon>Bruchinae</taxon>
        <taxon>Bruchini</taxon>
        <taxon>Acanthoscelides</taxon>
    </lineage>
</organism>
<keyword evidence="2" id="KW-1185">Reference proteome</keyword>
<accession>A0A9P0LRU8</accession>
<comment type="caution">
    <text evidence="1">The sequence shown here is derived from an EMBL/GenBank/DDBJ whole genome shotgun (WGS) entry which is preliminary data.</text>
</comment>
<dbReference type="EMBL" id="CAKOFQ010007576">
    <property type="protein sequence ID" value="CAH2004190.1"/>
    <property type="molecule type" value="Genomic_DNA"/>
</dbReference>
<gene>
    <name evidence="1" type="ORF">ACAOBT_LOCUS27856</name>
</gene>
<evidence type="ECO:0000313" key="1">
    <source>
        <dbReference type="EMBL" id="CAH2004190.1"/>
    </source>
</evidence>